<dbReference type="Proteomes" id="UP000053237">
    <property type="component" value="Unassembled WGS sequence"/>
</dbReference>
<feature type="domain" description="Ty3 transposon capsid-like protein" evidence="1">
    <location>
        <begin position="45"/>
        <end position="173"/>
    </location>
</feature>
<sequence>MAEATTLKDLRLDAVQAPRYSRQMQDSFALFEEQVQQCFEVRRVEWKNATMTATIITTIETMLTGTAAEWFVWSRNRVNTVDELFFHIEQEFVPADIQIRLPDQLWNLSQAQCRDLGDFVNRFLQLMIQVRNMSDVDSIFNFTQGLKHKTRAEVEYRRCSSLSQAINVAYDFERSHLGLGSSRRAQQFRRPEMRNHQRFEDPQPEPMEIDNVQVGSREECFQHKLSFFCEKPRHRLAECSKRPQSRTVSRRIARVGMIESVQDLSGEVDEAIVFDKFTVNAVQISLVNKQPYLLRNTGAIDGTPVTILLDCGASTNVIRPGLAAKVISTQRGQLNRFNGSLTSPDELATVEATVHKREGKFSNMTFTETRLDADQDVNFWSSVVSRIRPAN</sequence>
<gene>
    <name evidence="2" type="ORF">BN9_128480</name>
</gene>
<evidence type="ECO:0000259" key="1">
    <source>
        <dbReference type="Pfam" id="PF19259"/>
    </source>
</evidence>
<dbReference type="InParanoid" id="A0A024FWG8"/>
<name>A0A024FWG8_9STRA</name>
<comment type="caution">
    <text evidence="2">The sequence shown here is derived from an EMBL/GenBank/DDBJ whole genome shotgun (WGS) entry which is preliminary data.</text>
</comment>
<reference evidence="2 3" key="1">
    <citation type="submission" date="2012-05" db="EMBL/GenBank/DDBJ databases">
        <title>Recombination and specialization in a pathogen metapopulation.</title>
        <authorList>
            <person name="Gardiner A."/>
            <person name="Kemen E."/>
            <person name="Schultz-Larsen T."/>
            <person name="MacLean D."/>
            <person name="Van Oosterhout C."/>
            <person name="Jones J.D.G."/>
        </authorList>
    </citation>
    <scope>NUCLEOTIDE SEQUENCE [LARGE SCALE GENOMIC DNA]</scope>
    <source>
        <strain evidence="2 3">Ac Nc2</strain>
    </source>
</reference>
<dbReference type="InterPro" id="IPR045358">
    <property type="entry name" value="Ty3_capsid"/>
</dbReference>
<proteinExistence type="predicted"/>
<evidence type="ECO:0000313" key="3">
    <source>
        <dbReference type="Proteomes" id="UP000053237"/>
    </source>
</evidence>
<accession>A0A024FWG8</accession>
<dbReference type="Pfam" id="PF19259">
    <property type="entry name" value="Ty3_capsid"/>
    <property type="match status" value="1"/>
</dbReference>
<dbReference type="OrthoDB" id="122605at2759"/>
<dbReference type="STRING" id="65357.A0A024FWG8"/>
<organism evidence="2 3">
    <name type="scientific">Albugo candida</name>
    <dbReference type="NCBI Taxonomy" id="65357"/>
    <lineage>
        <taxon>Eukaryota</taxon>
        <taxon>Sar</taxon>
        <taxon>Stramenopiles</taxon>
        <taxon>Oomycota</taxon>
        <taxon>Peronosporomycetes</taxon>
        <taxon>Albuginales</taxon>
        <taxon>Albuginaceae</taxon>
        <taxon>Albugo</taxon>
    </lineage>
</organism>
<dbReference type="AlphaFoldDB" id="A0A024FWG8"/>
<evidence type="ECO:0000313" key="2">
    <source>
        <dbReference type="EMBL" id="CCI11391.1"/>
    </source>
</evidence>
<protein>
    <recommendedName>
        <fullName evidence="1">Ty3 transposon capsid-like protein domain-containing protein</fullName>
    </recommendedName>
</protein>
<keyword evidence="3" id="KW-1185">Reference proteome</keyword>
<dbReference type="EMBL" id="CAIX01000991">
    <property type="protein sequence ID" value="CCI11391.1"/>
    <property type="molecule type" value="Genomic_DNA"/>
</dbReference>